<dbReference type="CDD" id="cd06971">
    <property type="entry name" value="PgpA"/>
    <property type="match status" value="1"/>
</dbReference>
<dbReference type="Proteomes" id="UP001595556">
    <property type="component" value="Unassembled WGS sequence"/>
</dbReference>
<evidence type="ECO:0000256" key="1">
    <source>
        <dbReference type="SAM" id="MobiDB-lite"/>
    </source>
</evidence>
<feature type="transmembrane region" description="Helical" evidence="2">
    <location>
        <begin position="72"/>
        <end position="96"/>
    </location>
</feature>
<dbReference type="EMBL" id="JBHRTI010000010">
    <property type="protein sequence ID" value="MFC3149042.1"/>
    <property type="molecule type" value="Genomic_DNA"/>
</dbReference>
<keyword evidence="2" id="KW-0472">Membrane</keyword>
<organism evidence="4 5">
    <name type="scientific">Piscinibacterium candidicorallinum</name>
    <dbReference type="NCBI Taxonomy" id="1793872"/>
    <lineage>
        <taxon>Bacteria</taxon>
        <taxon>Pseudomonadati</taxon>
        <taxon>Pseudomonadota</taxon>
        <taxon>Betaproteobacteria</taxon>
        <taxon>Burkholderiales</taxon>
        <taxon>Piscinibacterium</taxon>
    </lineage>
</organism>
<dbReference type="RefSeq" id="WP_377305493.1">
    <property type="nucleotide sequence ID" value="NZ_CP180191.1"/>
</dbReference>
<keyword evidence="2" id="KW-1133">Transmembrane helix</keyword>
<feature type="transmembrane region" description="Helical" evidence="2">
    <location>
        <begin position="108"/>
        <end position="126"/>
    </location>
</feature>
<dbReference type="SUPFAM" id="SSF101307">
    <property type="entry name" value="YutG-like"/>
    <property type="match status" value="1"/>
</dbReference>
<keyword evidence="2" id="KW-0812">Transmembrane</keyword>
<sequence length="187" mass="20312">MTEPHASGAPAQAGTGSTARPPAPAPGKLVPNARWMFGDPARFIAMGFGSGLGKPAPGTWGTLFGWLSWVVWLQPLSTAMQALVLLTALVVGVLACQRAGRQLGEPDAGVFVIDEIVAIWLVLWLVPAHWSNQLVAVLVFRFFDILKPQPIRWMDRRWKNGAGVMLDDLVAAFYTLLLIALIKRLFG</sequence>
<reference evidence="5" key="1">
    <citation type="journal article" date="2019" name="Int. J. Syst. Evol. Microbiol.">
        <title>The Global Catalogue of Microorganisms (GCM) 10K type strain sequencing project: providing services to taxonomists for standard genome sequencing and annotation.</title>
        <authorList>
            <consortium name="The Broad Institute Genomics Platform"/>
            <consortium name="The Broad Institute Genome Sequencing Center for Infectious Disease"/>
            <person name="Wu L."/>
            <person name="Ma J."/>
        </authorList>
    </citation>
    <scope>NUCLEOTIDE SEQUENCE [LARGE SCALE GENOMIC DNA]</scope>
    <source>
        <strain evidence="5">KCTC 52168</strain>
    </source>
</reference>
<keyword evidence="5" id="KW-1185">Reference proteome</keyword>
<feature type="domain" description="YutG/PgpA" evidence="3">
    <location>
        <begin position="43"/>
        <end position="182"/>
    </location>
</feature>
<evidence type="ECO:0000313" key="5">
    <source>
        <dbReference type="Proteomes" id="UP001595556"/>
    </source>
</evidence>
<proteinExistence type="predicted"/>
<feature type="transmembrane region" description="Helical" evidence="2">
    <location>
        <begin position="162"/>
        <end position="182"/>
    </location>
</feature>
<evidence type="ECO:0000256" key="2">
    <source>
        <dbReference type="SAM" id="Phobius"/>
    </source>
</evidence>
<dbReference type="InterPro" id="IPR036681">
    <property type="entry name" value="PgpA-like_sf"/>
</dbReference>
<dbReference type="Pfam" id="PF04608">
    <property type="entry name" value="PgpA"/>
    <property type="match status" value="1"/>
</dbReference>
<feature type="region of interest" description="Disordered" evidence="1">
    <location>
        <begin position="1"/>
        <end position="25"/>
    </location>
</feature>
<evidence type="ECO:0000259" key="3">
    <source>
        <dbReference type="Pfam" id="PF04608"/>
    </source>
</evidence>
<dbReference type="InterPro" id="IPR007686">
    <property type="entry name" value="YutG/PgpA"/>
</dbReference>
<name>A0ABV7H5T5_9BURK</name>
<accession>A0ABV7H5T5</accession>
<protein>
    <submittedName>
        <fullName evidence="4">Phosphatidylglycerophosphatase A</fullName>
    </submittedName>
</protein>
<dbReference type="PANTHER" id="PTHR36305">
    <property type="entry name" value="PHOSPHATIDYLGLYCEROPHOSPHATASE A"/>
    <property type="match status" value="1"/>
</dbReference>
<comment type="caution">
    <text evidence="4">The sequence shown here is derived from an EMBL/GenBank/DDBJ whole genome shotgun (WGS) entry which is preliminary data.</text>
</comment>
<dbReference type="InterPro" id="IPR026037">
    <property type="entry name" value="PgpA"/>
</dbReference>
<evidence type="ECO:0000313" key="4">
    <source>
        <dbReference type="EMBL" id="MFC3149042.1"/>
    </source>
</evidence>
<dbReference type="PANTHER" id="PTHR36305:SF1">
    <property type="entry name" value="PHOSPHATIDYLGLYCEROPHOSPHATASE A"/>
    <property type="match status" value="1"/>
</dbReference>
<gene>
    <name evidence="4" type="ORF">ACFOEN_15555</name>
</gene>